<comment type="caution">
    <text evidence="2">The sequence shown here is derived from an EMBL/GenBank/DDBJ whole genome shotgun (WGS) entry which is preliminary data.</text>
</comment>
<dbReference type="Proteomes" id="UP000887116">
    <property type="component" value="Unassembled WGS sequence"/>
</dbReference>
<name>A0A8X6HMV9_TRICU</name>
<organism evidence="2 3">
    <name type="scientific">Trichonephila clavata</name>
    <name type="common">Joro spider</name>
    <name type="synonym">Nephila clavata</name>
    <dbReference type="NCBI Taxonomy" id="2740835"/>
    <lineage>
        <taxon>Eukaryota</taxon>
        <taxon>Metazoa</taxon>
        <taxon>Ecdysozoa</taxon>
        <taxon>Arthropoda</taxon>
        <taxon>Chelicerata</taxon>
        <taxon>Arachnida</taxon>
        <taxon>Araneae</taxon>
        <taxon>Araneomorphae</taxon>
        <taxon>Entelegynae</taxon>
        <taxon>Araneoidea</taxon>
        <taxon>Nephilidae</taxon>
        <taxon>Trichonephila</taxon>
    </lineage>
</organism>
<proteinExistence type="predicted"/>
<evidence type="ECO:0000256" key="1">
    <source>
        <dbReference type="SAM" id="Phobius"/>
    </source>
</evidence>
<feature type="transmembrane region" description="Helical" evidence="1">
    <location>
        <begin position="59"/>
        <end position="82"/>
    </location>
</feature>
<reference evidence="2" key="1">
    <citation type="submission" date="2020-07" db="EMBL/GenBank/DDBJ databases">
        <title>Multicomponent nature underlies the extraordinary mechanical properties of spider dragline silk.</title>
        <authorList>
            <person name="Kono N."/>
            <person name="Nakamura H."/>
            <person name="Mori M."/>
            <person name="Yoshida Y."/>
            <person name="Ohtoshi R."/>
            <person name="Malay A.D."/>
            <person name="Moran D.A.P."/>
            <person name="Tomita M."/>
            <person name="Numata K."/>
            <person name="Arakawa K."/>
        </authorList>
    </citation>
    <scope>NUCLEOTIDE SEQUENCE</scope>
</reference>
<dbReference type="AlphaFoldDB" id="A0A8X6HMV9"/>
<dbReference type="EMBL" id="BMAO01008770">
    <property type="protein sequence ID" value="GFR26148.1"/>
    <property type="molecule type" value="Genomic_DNA"/>
</dbReference>
<evidence type="ECO:0000313" key="2">
    <source>
        <dbReference type="EMBL" id="GFR26148.1"/>
    </source>
</evidence>
<keyword evidence="3" id="KW-1185">Reference proteome</keyword>
<gene>
    <name evidence="2" type="ORF">TNCT_454561</name>
</gene>
<protein>
    <submittedName>
        <fullName evidence="2">Uncharacterized protein</fullName>
    </submittedName>
</protein>
<keyword evidence="1" id="KW-0812">Transmembrane</keyword>
<evidence type="ECO:0000313" key="3">
    <source>
        <dbReference type="Proteomes" id="UP000887116"/>
    </source>
</evidence>
<sequence>MTDLTLAHGEKAGSGIQTCLCLGGLLAFSQDDFGFPFICSRWRPSLTAAALLIGVDGKFIPLLFMALKAANKTFGAVFYFLWILKRVIRRINCCPKLLFEDLYRLLFHCGLMSK</sequence>
<accession>A0A8X6HMV9</accession>
<keyword evidence="1" id="KW-1133">Transmembrane helix</keyword>
<keyword evidence="1" id="KW-0472">Membrane</keyword>